<evidence type="ECO:0000259" key="14">
    <source>
        <dbReference type="Pfam" id="PF13656"/>
    </source>
</evidence>
<evidence type="ECO:0000256" key="1">
    <source>
        <dbReference type="ARBA" id="ARBA00004123"/>
    </source>
</evidence>
<name>A0A7J6M1X1_PEROL</name>
<feature type="transmembrane region" description="Helical" evidence="12">
    <location>
        <begin position="214"/>
        <end position="237"/>
    </location>
</feature>
<keyword evidence="5 12" id="KW-0812">Transmembrane</keyword>
<feature type="domain" description="N-acetyltransferase" evidence="13">
    <location>
        <begin position="461"/>
        <end position="544"/>
    </location>
</feature>
<dbReference type="Proteomes" id="UP000572268">
    <property type="component" value="Unassembled WGS sequence"/>
</dbReference>
<dbReference type="GO" id="GO:0003899">
    <property type="term" value="F:DNA-directed RNA polymerase activity"/>
    <property type="evidence" value="ECO:0007669"/>
    <property type="project" value="InterPro"/>
</dbReference>
<dbReference type="SUPFAM" id="SSF55729">
    <property type="entry name" value="Acyl-CoA N-acyltransferases (Nat)"/>
    <property type="match status" value="1"/>
</dbReference>
<evidence type="ECO:0000256" key="5">
    <source>
        <dbReference type="ARBA" id="ARBA00022692"/>
    </source>
</evidence>
<dbReference type="InterPro" id="IPR044770">
    <property type="entry name" value="MFS_spinster-like"/>
</dbReference>
<dbReference type="Pfam" id="PF13302">
    <property type="entry name" value="Acetyltransf_3"/>
    <property type="match status" value="1"/>
</dbReference>
<evidence type="ECO:0000256" key="7">
    <source>
        <dbReference type="ARBA" id="ARBA00023136"/>
    </source>
</evidence>
<protein>
    <recommendedName>
        <fullName evidence="17">DNA-directed RNA polymerase II subunit RPB11-a</fullName>
    </recommendedName>
</protein>
<comment type="subcellular location">
    <subcellularLocation>
        <location evidence="2">Membrane</location>
        <topology evidence="2">Multi-pass membrane protein</topology>
    </subcellularLocation>
    <subcellularLocation>
        <location evidence="1">Nucleus</location>
    </subcellularLocation>
</comment>
<dbReference type="InterPro" id="IPR009025">
    <property type="entry name" value="RBP11-like_dimer"/>
</dbReference>
<evidence type="ECO:0000256" key="8">
    <source>
        <dbReference type="ARBA" id="ARBA00023163"/>
    </source>
</evidence>
<dbReference type="InterPro" id="IPR036603">
    <property type="entry name" value="RBP11-like"/>
</dbReference>
<dbReference type="AlphaFoldDB" id="A0A7J6M1X1"/>
<dbReference type="SUPFAM" id="SSF103473">
    <property type="entry name" value="MFS general substrate transporter"/>
    <property type="match status" value="1"/>
</dbReference>
<evidence type="ECO:0000313" key="15">
    <source>
        <dbReference type="EMBL" id="KAF4665071.1"/>
    </source>
</evidence>
<dbReference type="InterPro" id="IPR011701">
    <property type="entry name" value="MFS"/>
</dbReference>
<dbReference type="GO" id="GO:0016747">
    <property type="term" value="F:acyltransferase activity, transferring groups other than amino-acyl groups"/>
    <property type="evidence" value="ECO:0007669"/>
    <property type="project" value="InterPro"/>
</dbReference>
<feature type="transmembrane region" description="Helical" evidence="12">
    <location>
        <begin position="315"/>
        <end position="339"/>
    </location>
</feature>
<evidence type="ECO:0000256" key="9">
    <source>
        <dbReference type="ARBA" id="ARBA00023242"/>
    </source>
</evidence>
<keyword evidence="6 12" id="KW-1133">Transmembrane helix</keyword>
<dbReference type="Gene3D" id="1.20.1250.20">
    <property type="entry name" value="MFS general substrate transporter like domains"/>
    <property type="match status" value="2"/>
</dbReference>
<dbReference type="InterPro" id="IPR036259">
    <property type="entry name" value="MFS_trans_sf"/>
</dbReference>
<dbReference type="Pfam" id="PF07690">
    <property type="entry name" value="MFS_1"/>
    <property type="match status" value="1"/>
</dbReference>
<evidence type="ECO:0008006" key="17">
    <source>
        <dbReference type="Google" id="ProtNLM"/>
    </source>
</evidence>
<dbReference type="InterPro" id="IPR022905">
    <property type="entry name" value="Rpo11-like"/>
</dbReference>
<feature type="region of interest" description="Disordered" evidence="11">
    <location>
        <begin position="1"/>
        <end position="26"/>
    </location>
</feature>
<evidence type="ECO:0000259" key="13">
    <source>
        <dbReference type="Pfam" id="PF13302"/>
    </source>
</evidence>
<evidence type="ECO:0000256" key="2">
    <source>
        <dbReference type="ARBA" id="ARBA00004141"/>
    </source>
</evidence>
<dbReference type="EMBL" id="JABANN010000243">
    <property type="protein sequence ID" value="KAF4665071.1"/>
    <property type="molecule type" value="Genomic_DNA"/>
</dbReference>
<evidence type="ECO:0000256" key="12">
    <source>
        <dbReference type="SAM" id="Phobius"/>
    </source>
</evidence>
<feature type="transmembrane region" description="Helical" evidence="12">
    <location>
        <begin position="393"/>
        <end position="414"/>
    </location>
</feature>
<dbReference type="CDD" id="cd06926">
    <property type="entry name" value="RNAP_II_RPB11"/>
    <property type="match status" value="1"/>
</dbReference>
<dbReference type="GO" id="GO:0006366">
    <property type="term" value="P:transcription by RNA polymerase II"/>
    <property type="evidence" value="ECO:0007669"/>
    <property type="project" value="InterPro"/>
</dbReference>
<keyword evidence="8" id="KW-0804">Transcription</keyword>
<comment type="similarity">
    <text evidence="10">Belongs to the major facilitator superfamily. Spinster (TC 2.A.1.49) family.</text>
</comment>
<evidence type="ECO:0000256" key="6">
    <source>
        <dbReference type="ARBA" id="ARBA00022989"/>
    </source>
</evidence>
<dbReference type="PANTHER" id="PTHR23505:SF9">
    <property type="entry name" value="PROTEIN, PUTATIVE-RELATED"/>
    <property type="match status" value="1"/>
</dbReference>
<proteinExistence type="inferred from homology"/>
<feature type="transmembrane region" description="Helical" evidence="12">
    <location>
        <begin position="351"/>
        <end position="373"/>
    </location>
</feature>
<keyword evidence="7 12" id="KW-0472">Membrane</keyword>
<keyword evidence="9" id="KW-0539">Nucleus</keyword>
<gene>
    <name evidence="15" type="ORF">FOL46_003896</name>
</gene>
<dbReference type="GO" id="GO:0005665">
    <property type="term" value="C:RNA polymerase II, core complex"/>
    <property type="evidence" value="ECO:0007669"/>
    <property type="project" value="InterPro"/>
</dbReference>
<feature type="transmembrane region" description="Helical" evidence="12">
    <location>
        <begin position="137"/>
        <end position="159"/>
    </location>
</feature>
<dbReference type="InterPro" id="IPR000182">
    <property type="entry name" value="GNAT_dom"/>
</dbReference>
<sequence>MAMHAGQLISENKPDPDEILQLPEGDEHLHGGERRIYYEPELRQDNTGTFTIWLEDHTAAHALRTELLRNRQVKFAGYKVPHPLENKLLMRVQVTSQTTPVEAMKEALKSLRSKGDQVPVWVDEFAPIDYQTQWMGYVQIAVAGGAMLGYLVAGIVARFGGSVYLTWRFNFFLQAVLFLPLLLGFILSLLGSGKEHHPPKGFGAQLKRLLSSPLFVCMTFALCALYFVVTGIQYWVMQYCMVIFHVSRIAVVLFFTVVSSTAPTLGVWFGGWSCDKLGGYKGGSQLISLKLSLCFALISAIMAIASSMVTDIETFVGALWICLFAGGSLMPICVGVLMTTVPAYMRSFSSAFSMLIYNLFGYFLAPFLSGVVMDRFGSPASLEGSTQALVYGWRLVTWWSLFGVGFYTIGFFTAEYKSKYRRPRVDSHRQPYHPESLVTPDFGSYDLARQATAREGEPPGGAMCGDVGCFISEVEDEDHPGKTIKEAEVSVMTAVPCSRRKGIAREAVTLVEEYCRTALGVDRFIAKIRLSNKASRVMFGSLGYTEVKIVDCFGEVHCLKTF</sequence>
<dbReference type="HAMAP" id="MF_00261">
    <property type="entry name" value="RNApol_arch_Rpo11"/>
    <property type="match status" value="1"/>
</dbReference>
<evidence type="ECO:0000256" key="10">
    <source>
        <dbReference type="ARBA" id="ARBA00024338"/>
    </source>
</evidence>
<dbReference type="GO" id="GO:0046983">
    <property type="term" value="F:protein dimerization activity"/>
    <property type="evidence" value="ECO:0007669"/>
    <property type="project" value="InterPro"/>
</dbReference>
<dbReference type="InterPro" id="IPR037685">
    <property type="entry name" value="RBP11"/>
</dbReference>
<reference evidence="15 16" key="1">
    <citation type="submission" date="2020-04" db="EMBL/GenBank/DDBJ databases">
        <title>Perkinsus olseni comparative genomics.</title>
        <authorList>
            <person name="Bogema D.R."/>
        </authorList>
    </citation>
    <scope>NUCLEOTIDE SEQUENCE [LARGE SCALE GENOMIC DNA]</scope>
    <source>
        <strain evidence="15">ATCC PRA-31</strain>
    </source>
</reference>
<dbReference type="InterPro" id="IPR016181">
    <property type="entry name" value="Acyl_CoA_acyltransferase"/>
</dbReference>
<accession>A0A7J6M1X1</accession>
<evidence type="ECO:0000256" key="3">
    <source>
        <dbReference type="ARBA" id="ARBA00022448"/>
    </source>
</evidence>
<keyword evidence="3" id="KW-0813">Transport</keyword>
<dbReference type="PANTHER" id="PTHR23505">
    <property type="entry name" value="SPINSTER"/>
    <property type="match status" value="1"/>
</dbReference>
<comment type="caution">
    <text evidence="15">The sequence shown here is derived from an EMBL/GenBank/DDBJ whole genome shotgun (WGS) entry which is preliminary data.</text>
</comment>
<feature type="transmembrane region" description="Helical" evidence="12">
    <location>
        <begin position="249"/>
        <end position="270"/>
    </location>
</feature>
<dbReference type="GO" id="GO:0022857">
    <property type="term" value="F:transmembrane transporter activity"/>
    <property type="evidence" value="ECO:0007669"/>
    <property type="project" value="InterPro"/>
</dbReference>
<dbReference type="GO" id="GO:0016020">
    <property type="term" value="C:membrane"/>
    <property type="evidence" value="ECO:0007669"/>
    <property type="project" value="UniProtKB-SubCell"/>
</dbReference>
<dbReference type="SUPFAM" id="SSF55257">
    <property type="entry name" value="RBP11-like subunits of RNA polymerase"/>
    <property type="match status" value="1"/>
</dbReference>
<evidence type="ECO:0000256" key="4">
    <source>
        <dbReference type="ARBA" id="ARBA00022478"/>
    </source>
</evidence>
<feature type="domain" description="DNA-directed RNA polymerase RBP11-like dimerisation" evidence="14">
    <location>
        <begin position="49"/>
        <end position="117"/>
    </location>
</feature>
<evidence type="ECO:0000256" key="11">
    <source>
        <dbReference type="SAM" id="MobiDB-lite"/>
    </source>
</evidence>
<feature type="transmembrane region" description="Helical" evidence="12">
    <location>
        <begin position="171"/>
        <end position="193"/>
    </location>
</feature>
<keyword evidence="4" id="KW-0240">DNA-directed RNA polymerase</keyword>
<feature type="transmembrane region" description="Helical" evidence="12">
    <location>
        <begin position="291"/>
        <end position="309"/>
    </location>
</feature>
<dbReference type="Pfam" id="PF13656">
    <property type="entry name" value="RNA_pol_L_2"/>
    <property type="match status" value="1"/>
</dbReference>
<evidence type="ECO:0000313" key="16">
    <source>
        <dbReference type="Proteomes" id="UP000572268"/>
    </source>
</evidence>
<dbReference type="Gene3D" id="3.40.630.30">
    <property type="match status" value="1"/>
</dbReference>
<dbReference type="Gene3D" id="3.30.1360.10">
    <property type="entry name" value="RNA polymerase, RBP11-like subunit"/>
    <property type="match status" value="1"/>
</dbReference>
<organism evidence="15 16">
    <name type="scientific">Perkinsus olseni</name>
    <name type="common">Perkinsus atlanticus</name>
    <dbReference type="NCBI Taxonomy" id="32597"/>
    <lineage>
        <taxon>Eukaryota</taxon>
        <taxon>Sar</taxon>
        <taxon>Alveolata</taxon>
        <taxon>Perkinsozoa</taxon>
        <taxon>Perkinsea</taxon>
        <taxon>Perkinsida</taxon>
        <taxon>Perkinsidae</taxon>
        <taxon>Perkinsus</taxon>
    </lineage>
</organism>